<dbReference type="GO" id="GO:0006171">
    <property type="term" value="P:cAMP biosynthetic process"/>
    <property type="evidence" value="ECO:0007669"/>
    <property type="project" value="TreeGrafter"/>
</dbReference>
<comment type="caution">
    <text evidence="4">The sequence shown here is derived from an EMBL/GenBank/DDBJ whole genome shotgun (WGS) entry which is preliminary data.</text>
</comment>
<evidence type="ECO:0000313" key="4">
    <source>
        <dbReference type="EMBL" id="TXL70016.1"/>
    </source>
</evidence>
<dbReference type="SUPFAM" id="SSF55073">
    <property type="entry name" value="Nucleotide cyclase"/>
    <property type="match status" value="1"/>
</dbReference>
<evidence type="ECO:0000256" key="1">
    <source>
        <dbReference type="SAM" id="MobiDB-lite"/>
    </source>
</evidence>
<dbReference type="AlphaFoldDB" id="A0A5C8P931"/>
<accession>A0A5C8P931</accession>
<feature type="compositionally biased region" description="Basic and acidic residues" evidence="1">
    <location>
        <begin position="391"/>
        <end position="434"/>
    </location>
</feature>
<dbReference type="GO" id="GO:0004016">
    <property type="term" value="F:adenylate cyclase activity"/>
    <property type="evidence" value="ECO:0007669"/>
    <property type="project" value="UniProtKB-ARBA"/>
</dbReference>
<dbReference type="SUPFAM" id="SSF48452">
    <property type="entry name" value="TPR-like"/>
    <property type="match status" value="1"/>
</dbReference>
<dbReference type="PANTHER" id="PTHR43081:SF19">
    <property type="entry name" value="PH-SENSITIVE ADENYLATE CYCLASE RV1264"/>
    <property type="match status" value="1"/>
</dbReference>
<organism evidence="4 5">
    <name type="scientific">Vineibacter terrae</name>
    <dbReference type="NCBI Taxonomy" id="2586908"/>
    <lineage>
        <taxon>Bacteria</taxon>
        <taxon>Pseudomonadati</taxon>
        <taxon>Pseudomonadota</taxon>
        <taxon>Alphaproteobacteria</taxon>
        <taxon>Hyphomicrobiales</taxon>
        <taxon>Vineibacter</taxon>
    </lineage>
</organism>
<feature type="region of interest" description="Disordered" evidence="1">
    <location>
        <begin position="177"/>
        <end position="203"/>
    </location>
</feature>
<feature type="transmembrane region" description="Helical" evidence="2">
    <location>
        <begin position="210"/>
        <end position="232"/>
    </location>
</feature>
<dbReference type="EMBL" id="VDUZ01000067">
    <property type="protein sequence ID" value="TXL70016.1"/>
    <property type="molecule type" value="Genomic_DNA"/>
</dbReference>
<evidence type="ECO:0000259" key="3">
    <source>
        <dbReference type="PROSITE" id="PS50125"/>
    </source>
</evidence>
<dbReference type="GO" id="GO:0035556">
    <property type="term" value="P:intracellular signal transduction"/>
    <property type="evidence" value="ECO:0007669"/>
    <property type="project" value="InterPro"/>
</dbReference>
<dbReference type="InterPro" id="IPR029787">
    <property type="entry name" value="Nucleotide_cyclase"/>
</dbReference>
<dbReference type="CDD" id="cd07302">
    <property type="entry name" value="CHD"/>
    <property type="match status" value="1"/>
</dbReference>
<dbReference type="InterPro" id="IPR001054">
    <property type="entry name" value="A/G_cyclase"/>
</dbReference>
<feature type="compositionally biased region" description="Pro residues" evidence="1">
    <location>
        <begin position="470"/>
        <end position="479"/>
    </location>
</feature>
<feature type="region of interest" description="Disordered" evidence="1">
    <location>
        <begin position="379"/>
        <end position="488"/>
    </location>
</feature>
<evidence type="ECO:0000313" key="5">
    <source>
        <dbReference type="Proteomes" id="UP000321638"/>
    </source>
</evidence>
<feature type="compositionally biased region" description="Pro residues" evidence="1">
    <location>
        <begin position="439"/>
        <end position="461"/>
    </location>
</feature>
<dbReference type="Gene3D" id="3.30.70.1230">
    <property type="entry name" value="Nucleotide cyclase"/>
    <property type="match status" value="1"/>
</dbReference>
<dbReference type="OrthoDB" id="54411at2"/>
<dbReference type="PANTHER" id="PTHR43081">
    <property type="entry name" value="ADENYLATE CYCLASE, TERMINAL-DIFFERENTIATION SPECIFIC-RELATED"/>
    <property type="match status" value="1"/>
</dbReference>
<protein>
    <submittedName>
        <fullName evidence="4">Adenylate/guanylate cyclase domain-containing protein</fullName>
    </submittedName>
</protein>
<feature type="domain" description="Guanylate cyclase" evidence="3">
    <location>
        <begin position="12"/>
        <end position="126"/>
    </location>
</feature>
<dbReference type="Pfam" id="PF00211">
    <property type="entry name" value="Guanylate_cyc"/>
    <property type="match status" value="1"/>
</dbReference>
<reference evidence="4 5" key="1">
    <citation type="submission" date="2019-06" db="EMBL/GenBank/DDBJ databases">
        <title>New taxonomy in bacterial strain CC-CFT640, isolated from vineyard.</title>
        <authorList>
            <person name="Lin S.-Y."/>
            <person name="Tsai C.-F."/>
            <person name="Young C.-C."/>
        </authorList>
    </citation>
    <scope>NUCLEOTIDE SEQUENCE [LARGE SCALE GENOMIC DNA]</scope>
    <source>
        <strain evidence="4 5">CC-CFT640</strain>
    </source>
</reference>
<dbReference type="RefSeq" id="WP_147851946.1">
    <property type="nucleotide sequence ID" value="NZ_VDUZ01000067.1"/>
</dbReference>
<dbReference type="PROSITE" id="PS50125">
    <property type="entry name" value="GUANYLATE_CYCLASE_2"/>
    <property type="match status" value="1"/>
</dbReference>
<keyword evidence="2" id="KW-0472">Membrane</keyword>
<keyword evidence="5" id="KW-1185">Reference proteome</keyword>
<dbReference type="Gene3D" id="1.25.40.10">
    <property type="entry name" value="Tetratricopeptide repeat domain"/>
    <property type="match status" value="1"/>
</dbReference>
<dbReference type="InterPro" id="IPR050697">
    <property type="entry name" value="Adenylyl/Guanylyl_Cyclase_3/4"/>
</dbReference>
<sequence length="742" mass="77524">MNEARVERRLAAIVCADVVGYSRLVGADEAGTVAAWRAHREAILPLAAAHRGRLVGSQGDGLLFEFASIIDAVAGALAIQATMAARGAAEPEPRRFRLRIGINLGDIIVDGSDILGDGVNVAARLEALAEPGTICVSGVVREQVQGKLPVAFDDLGPRSVKNIARAVHAWRVRPADSAAPRAATAPPGSDMPARTPSTAPPRQPATLRRVAAALAVLLLLAGAVGAGTWLAGTWPWSAAWRPAGVAIIVLPFESPAGQDQEYFSDGITEDIITALSKMAVLANQQNLRVFGRSTSFAWKGRKADIRQLARELGITHALVGSVRRDGGRLRISAELIDAWTGRSDWAERYDREAGAVFDIQDEVTGRVVSTLVAMLDVTSGRNNPLANPSGKGDEPKTADAEAEQRRQEAEARARAAEARRKAEEAARRQDEQSPKRPLRPAPGAAPAPAPAPSPPSSPPPSSKTSADAAPTPPPAPAAPPTTTLVTRPPPDVYDLVLQARLLAGKDARAALLQARSLLLRATAAAPGYVPAQLALADTYLAAYERRWDPADGAPEGLETALRGLDGALALTPDAPLALALRSAVLAHLGRHDDARDDARRAVGAKDTDAAVLARAAGTLVLVGDSPGALAALARARQRDPVPGSAALSVEARALFLLGRDAEAAKAAEACRARAASDRDCLETSAAALARQGKLDAARAALATLKALDPTFTADSPRLRFARSYRNGADIDAVVAALRQASP</sequence>
<proteinExistence type="predicted"/>
<dbReference type="InterPro" id="IPR011990">
    <property type="entry name" value="TPR-like_helical_dom_sf"/>
</dbReference>
<keyword evidence="2" id="KW-0812">Transmembrane</keyword>
<feature type="compositionally biased region" description="Low complexity" evidence="1">
    <location>
        <begin position="177"/>
        <end position="187"/>
    </location>
</feature>
<keyword evidence="2" id="KW-1133">Transmembrane helix</keyword>
<dbReference type="Proteomes" id="UP000321638">
    <property type="component" value="Unassembled WGS sequence"/>
</dbReference>
<gene>
    <name evidence="4" type="ORF">FHP25_36495</name>
</gene>
<evidence type="ECO:0000256" key="2">
    <source>
        <dbReference type="SAM" id="Phobius"/>
    </source>
</evidence>
<name>A0A5C8P931_9HYPH</name>